<reference evidence="1" key="2">
    <citation type="journal article" date="2015" name="Fish Shellfish Immunol.">
        <title>Early steps in the European eel (Anguilla anguilla)-Vibrio vulnificus interaction in the gills: Role of the RtxA13 toxin.</title>
        <authorList>
            <person name="Callol A."/>
            <person name="Pajuelo D."/>
            <person name="Ebbesson L."/>
            <person name="Teles M."/>
            <person name="MacKenzie S."/>
            <person name="Amaro C."/>
        </authorList>
    </citation>
    <scope>NUCLEOTIDE SEQUENCE</scope>
</reference>
<proteinExistence type="predicted"/>
<evidence type="ECO:0000313" key="1">
    <source>
        <dbReference type="EMBL" id="JAH15379.1"/>
    </source>
</evidence>
<dbReference type="AlphaFoldDB" id="A0A0E9QF31"/>
<protein>
    <submittedName>
        <fullName evidence="1">Uncharacterized protein</fullName>
    </submittedName>
</protein>
<accession>A0A0E9QF31</accession>
<name>A0A0E9QF31_ANGAN</name>
<reference evidence="1" key="1">
    <citation type="submission" date="2014-11" db="EMBL/GenBank/DDBJ databases">
        <authorList>
            <person name="Amaro Gonzalez C."/>
        </authorList>
    </citation>
    <scope>NUCLEOTIDE SEQUENCE</scope>
</reference>
<sequence length="36" mass="4022">MSSSEVTNSRGQRRFSTLILVLRGRNSGRVARLKST</sequence>
<dbReference type="EMBL" id="GBXM01093198">
    <property type="protein sequence ID" value="JAH15379.1"/>
    <property type="molecule type" value="Transcribed_RNA"/>
</dbReference>
<organism evidence="1">
    <name type="scientific">Anguilla anguilla</name>
    <name type="common">European freshwater eel</name>
    <name type="synonym">Muraena anguilla</name>
    <dbReference type="NCBI Taxonomy" id="7936"/>
    <lineage>
        <taxon>Eukaryota</taxon>
        <taxon>Metazoa</taxon>
        <taxon>Chordata</taxon>
        <taxon>Craniata</taxon>
        <taxon>Vertebrata</taxon>
        <taxon>Euteleostomi</taxon>
        <taxon>Actinopterygii</taxon>
        <taxon>Neopterygii</taxon>
        <taxon>Teleostei</taxon>
        <taxon>Anguilliformes</taxon>
        <taxon>Anguillidae</taxon>
        <taxon>Anguilla</taxon>
    </lineage>
</organism>